<dbReference type="SUPFAM" id="SSF52540">
    <property type="entry name" value="P-loop containing nucleoside triphosphate hydrolases"/>
    <property type="match status" value="1"/>
</dbReference>
<reference evidence="1 2" key="1">
    <citation type="submission" date="2021-01" db="EMBL/GenBank/DDBJ databases">
        <title>Sequencing the genomes of 1000 actinobacteria strains.</title>
        <authorList>
            <person name="Klenk H.-P."/>
        </authorList>
    </citation>
    <scope>NUCLEOTIDE SEQUENCE [LARGE SCALE GENOMIC DNA]</scope>
    <source>
        <strain evidence="1 2">DSM 18662</strain>
    </source>
</reference>
<organism evidence="1 2">
    <name type="scientific">Microlunatus panaciterrae</name>
    <dbReference type="NCBI Taxonomy" id="400768"/>
    <lineage>
        <taxon>Bacteria</taxon>
        <taxon>Bacillati</taxon>
        <taxon>Actinomycetota</taxon>
        <taxon>Actinomycetes</taxon>
        <taxon>Propionibacteriales</taxon>
        <taxon>Propionibacteriaceae</taxon>
        <taxon>Microlunatus</taxon>
    </lineage>
</organism>
<accession>A0ABS2REL6</accession>
<dbReference type="Proteomes" id="UP000704762">
    <property type="component" value="Unassembled WGS sequence"/>
</dbReference>
<keyword evidence="1" id="KW-0808">Transferase</keyword>
<proteinExistence type="predicted"/>
<dbReference type="Pfam" id="PF13671">
    <property type="entry name" value="AAA_33"/>
    <property type="match status" value="1"/>
</dbReference>
<comment type="caution">
    <text evidence="1">The sequence shown here is derived from an EMBL/GenBank/DDBJ whole genome shotgun (WGS) entry which is preliminary data.</text>
</comment>
<dbReference type="RefSeq" id="WP_204916130.1">
    <property type="nucleotide sequence ID" value="NZ_BAAAQP010000003.1"/>
</dbReference>
<dbReference type="Gene3D" id="3.40.50.300">
    <property type="entry name" value="P-loop containing nucleotide triphosphate hydrolases"/>
    <property type="match status" value="1"/>
</dbReference>
<name>A0ABS2REL6_9ACTN</name>
<dbReference type="InterPro" id="IPR027417">
    <property type="entry name" value="P-loop_NTPase"/>
</dbReference>
<gene>
    <name evidence="1" type="ORF">JOE57_000364</name>
</gene>
<keyword evidence="1" id="KW-0418">Kinase</keyword>
<dbReference type="GO" id="GO:0016301">
    <property type="term" value="F:kinase activity"/>
    <property type="evidence" value="ECO:0007669"/>
    <property type="project" value="UniProtKB-KW"/>
</dbReference>
<dbReference type="EMBL" id="JAFBCF010000001">
    <property type="protein sequence ID" value="MBM7797443.1"/>
    <property type="molecule type" value="Genomic_DNA"/>
</dbReference>
<evidence type="ECO:0000313" key="1">
    <source>
        <dbReference type="EMBL" id="MBM7797443.1"/>
    </source>
</evidence>
<sequence>MPRLVLINGAPASGKSTLARRYADAHPLTLVLDIDEIRGMLGGWFDRAGEAGLRARALAVAMARVQLAAGQDVVVPQLLGRLPFVLELERVAEETGSTFVEIALLNSPEETVARFARRSEQAASPTHRDATALVERAGGEELLRDYYAAVLDVVRSRPGTITITTVDGRVDEAYAALVAAVDA</sequence>
<evidence type="ECO:0000313" key="2">
    <source>
        <dbReference type="Proteomes" id="UP000704762"/>
    </source>
</evidence>
<protein>
    <submittedName>
        <fullName evidence="1">Kinase</fullName>
    </submittedName>
</protein>
<keyword evidence="2" id="KW-1185">Reference proteome</keyword>